<dbReference type="OrthoDB" id="9806408at2"/>
<proteinExistence type="inferred from homology"/>
<keyword evidence="12" id="KW-1185">Reference proteome</keyword>
<organism evidence="11 12">
    <name type="scientific">Thermoactinomyces daqus</name>
    <dbReference type="NCBI Taxonomy" id="1329516"/>
    <lineage>
        <taxon>Bacteria</taxon>
        <taxon>Bacillati</taxon>
        <taxon>Bacillota</taxon>
        <taxon>Bacilli</taxon>
        <taxon>Bacillales</taxon>
        <taxon>Thermoactinomycetaceae</taxon>
        <taxon>Thermoactinomyces</taxon>
    </lineage>
</organism>
<comment type="caution">
    <text evidence="11">The sequence shown here is derived from an EMBL/GenBank/DDBJ whole genome shotgun (WGS) entry which is preliminary data.</text>
</comment>
<evidence type="ECO:0000256" key="4">
    <source>
        <dbReference type="ARBA" id="ARBA00022679"/>
    </source>
</evidence>
<reference evidence="11 12" key="1">
    <citation type="submission" date="2020-07" db="EMBL/GenBank/DDBJ databases">
        <authorList>
            <person name="Feng H."/>
        </authorList>
    </citation>
    <scope>NUCLEOTIDE SEQUENCE [LARGE SCALE GENOMIC DNA]</scope>
    <source>
        <strain evidence="12">s-11</strain>
    </source>
</reference>
<name>A0A7W2AJQ2_9BACL</name>
<keyword evidence="7 10" id="KW-1208">Phospholipid metabolism</keyword>
<dbReference type="NCBIfam" id="TIGR00182">
    <property type="entry name" value="plsX"/>
    <property type="match status" value="1"/>
</dbReference>
<evidence type="ECO:0000256" key="7">
    <source>
        <dbReference type="ARBA" id="ARBA00023264"/>
    </source>
</evidence>
<keyword evidence="5 10" id="KW-0443">Lipid metabolism</keyword>
<keyword evidence="11" id="KW-0012">Acyltransferase</keyword>
<keyword evidence="6 10" id="KW-0594">Phospholipid biosynthesis</keyword>
<dbReference type="PIRSF" id="PIRSF002465">
    <property type="entry name" value="Phsphlp_syn_PlsX"/>
    <property type="match status" value="1"/>
</dbReference>
<comment type="function">
    <text evidence="10">Catalyzes the reversible formation of acyl-phosphate (acyl-PO(4)) from acyl-[acyl-carrier-protein] (acyl-ACP). This enzyme utilizes acyl-ACP as fatty acyl donor, but not acyl-CoA.</text>
</comment>
<dbReference type="RefSeq" id="WP_033099766.1">
    <property type="nucleotide sequence ID" value="NZ_JACEIP010000026.1"/>
</dbReference>
<keyword evidence="3 10" id="KW-0444">Lipid biosynthesis</keyword>
<comment type="similarity">
    <text evidence="10">Belongs to the PlsX family.</text>
</comment>
<dbReference type="UniPathway" id="UPA00085"/>
<comment type="subcellular location">
    <subcellularLocation>
        <location evidence="10">Cytoplasm</location>
    </subcellularLocation>
    <text evidence="10">Associated with the membrane possibly through PlsY.</text>
</comment>
<evidence type="ECO:0000256" key="10">
    <source>
        <dbReference type="HAMAP-Rule" id="MF_00019"/>
    </source>
</evidence>
<evidence type="ECO:0000256" key="8">
    <source>
        <dbReference type="ARBA" id="ARBA00024069"/>
    </source>
</evidence>
<accession>A0A7W2AJQ2</accession>
<dbReference type="EMBL" id="JACEIP010000026">
    <property type="protein sequence ID" value="MBA4544034.1"/>
    <property type="molecule type" value="Genomic_DNA"/>
</dbReference>
<dbReference type="GO" id="GO:0008654">
    <property type="term" value="P:phospholipid biosynthetic process"/>
    <property type="evidence" value="ECO:0007669"/>
    <property type="project" value="UniProtKB-KW"/>
</dbReference>
<dbReference type="InterPro" id="IPR012281">
    <property type="entry name" value="Phospholipid_synth_PlsX-like"/>
</dbReference>
<protein>
    <recommendedName>
        <fullName evidence="8 10">Phosphate acyltransferase</fullName>
        <ecNumber evidence="8 10">2.3.1.274</ecNumber>
    </recommendedName>
    <alternativeName>
        <fullName evidence="10">Acyl-ACP phosphotransacylase</fullName>
    </alternativeName>
    <alternativeName>
        <fullName evidence="10">Acyl-[acyl-carrier-protein]--phosphate acyltransferase</fullName>
    </alternativeName>
    <alternativeName>
        <fullName evidence="10">Phosphate-acyl-ACP acyltransferase</fullName>
    </alternativeName>
</protein>
<sequence>MRIAIDAHGGDHAPTAVVNSLRLAASQWPDTTFILIGRDEKLLPEAFGNLQFVQVSEQIEPDDEPVKAVRRKKDSSIVVGCQMVKNREADAFISGGNTGALMAAGLFHTGRMRGVDRPALAPVFPTLTGKGILVLDVGANPEARPEHLRQYAQMGSIYANKVLGFKEPKIGLLNIGTEACKGTELTKEAFSLLEQERSISFIGNVEARDILYRPCDVLVCDGFSGNILLKNMEGVAKAIFERFKQELTASLLNKLAAAILKPGLKRFARDMDYKEHGGAPLLGLSGPVIKAHGSSDEKAFYNAIRQAHLFVENGVIQRIEEELSH</sequence>
<keyword evidence="2 10" id="KW-0963">Cytoplasm</keyword>
<dbReference type="GO" id="GO:0043811">
    <property type="term" value="F:phosphate:acyl-[acyl carrier protein] acyltransferase activity"/>
    <property type="evidence" value="ECO:0007669"/>
    <property type="project" value="UniProtKB-UniRule"/>
</dbReference>
<evidence type="ECO:0000256" key="5">
    <source>
        <dbReference type="ARBA" id="ARBA00023098"/>
    </source>
</evidence>
<dbReference type="PANTHER" id="PTHR30100:SF1">
    <property type="entry name" value="PHOSPHATE ACYLTRANSFERASE"/>
    <property type="match status" value="1"/>
</dbReference>
<dbReference type="Gene3D" id="3.40.718.10">
    <property type="entry name" value="Isopropylmalate Dehydrogenase"/>
    <property type="match status" value="1"/>
</dbReference>
<keyword evidence="4 10" id="KW-0808">Transferase</keyword>
<dbReference type="InterPro" id="IPR003664">
    <property type="entry name" value="FA_synthesis"/>
</dbReference>
<evidence type="ECO:0000256" key="1">
    <source>
        <dbReference type="ARBA" id="ARBA00001232"/>
    </source>
</evidence>
<dbReference type="SUPFAM" id="SSF53659">
    <property type="entry name" value="Isocitrate/Isopropylmalate dehydrogenase-like"/>
    <property type="match status" value="1"/>
</dbReference>
<dbReference type="HAMAP" id="MF_00019">
    <property type="entry name" value="PlsX"/>
    <property type="match status" value="1"/>
</dbReference>
<evidence type="ECO:0000313" key="11">
    <source>
        <dbReference type="EMBL" id="MBA4544034.1"/>
    </source>
</evidence>
<dbReference type="EC" id="2.3.1.274" evidence="8 10"/>
<evidence type="ECO:0000256" key="3">
    <source>
        <dbReference type="ARBA" id="ARBA00022516"/>
    </source>
</evidence>
<dbReference type="Pfam" id="PF02504">
    <property type="entry name" value="FA_synthesis"/>
    <property type="match status" value="1"/>
</dbReference>
<evidence type="ECO:0000313" key="12">
    <source>
        <dbReference type="Proteomes" id="UP000530514"/>
    </source>
</evidence>
<dbReference type="PANTHER" id="PTHR30100">
    <property type="entry name" value="FATTY ACID/PHOSPHOLIPID SYNTHESIS PROTEIN PLSX"/>
    <property type="match status" value="1"/>
</dbReference>
<comment type="subunit">
    <text evidence="9 10">Homodimer. Probably interacts with PlsY.</text>
</comment>
<comment type="pathway">
    <text evidence="10">Lipid metabolism; phospholipid metabolism.</text>
</comment>
<dbReference type="GO" id="GO:0005737">
    <property type="term" value="C:cytoplasm"/>
    <property type="evidence" value="ECO:0007669"/>
    <property type="project" value="UniProtKB-SubCell"/>
</dbReference>
<dbReference type="GO" id="GO:0006633">
    <property type="term" value="P:fatty acid biosynthetic process"/>
    <property type="evidence" value="ECO:0007669"/>
    <property type="project" value="UniProtKB-UniRule"/>
</dbReference>
<evidence type="ECO:0000256" key="9">
    <source>
        <dbReference type="ARBA" id="ARBA00046608"/>
    </source>
</evidence>
<evidence type="ECO:0000256" key="6">
    <source>
        <dbReference type="ARBA" id="ARBA00023209"/>
    </source>
</evidence>
<dbReference type="Proteomes" id="UP000530514">
    <property type="component" value="Unassembled WGS sequence"/>
</dbReference>
<dbReference type="AlphaFoldDB" id="A0A7W2AJQ2"/>
<comment type="catalytic activity">
    <reaction evidence="1 10">
        <text>a fatty acyl-[ACP] + phosphate = an acyl phosphate + holo-[ACP]</text>
        <dbReference type="Rhea" id="RHEA:42292"/>
        <dbReference type="Rhea" id="RHEA-COMP:9685"/>
        <dbReference type="Rhea" id="RHEA-COMP:14125"/>
        <dbReference type="ChEBI" id="CHEBI:43474"/>
        <dbReference type="ChEBI" id="CHEBI:59918"/>
        <dbReference type="ChEBI" id="CHEBI:64479"/>
        <dbReference type="ChEBI" id="CHEBI:138651"/>
        <dbReference type="EC" id="2.3.1.274"/>
    </reaction>
</comment>
<gene>
    <name evidence="10 11" type="primary">plsX</name>
    <name evidence="11" type="ORF">H1164_14195</name>
</gene>
<evidence type="ECO:0000256" key="2">
    <source>
        <dbReference type="ARBA" id="ARBA00022490"/>
    </source>
</evidence>